<feature type="coiled-coil region" evidence="2">
    <location>
        <begin position="559"/>
        <end position="586"/>
    </location>
</feature>
<evidence type="ECO:0000256" key="3">
    <source>
        <dbReference type="SAM" id="MobiDB-lite"/>
    </source>
</evidence>
<evidence type="ECO:0000256" key="2">
    <source>
        <dbReference type="SAM" id="Coils"/>
    </source>
</evidence>
<dbReference type="InterPro" id="IPR002048">
    <property type="entry name" value="EF_hand_dom"/>
</dbReference>
<feature type="coiled-coil region" evidence="2">
    <location>
        <begin position="684"/>
        <end position="738"/>
    </location>
</feature>
<feature type="compositionally biased region" description="Basic and acidic residues" evidence="3">
    <location>
        <begin position="2017"/>
        <end position="2028"/>
    </location>
</feature>
<dbReference type="EMBL" id="CAUYUJ010007891">
    <property type="protein sequence ID" value="CAK0822264.1"/>
    <property type="molecule type" value="Genomic_DNA"/>
</dbReference>
<evidence type="ECO:0000313" key="6">
    <source>
        <dbReference type="Proteomes" id="UP001189429"/>
    </source>
</evidence>
<proteinExistence type="predicted"/>
<feature type="domain" description="EF-hand" evidence="4">
    <location>
        <begin position="1136"/>
        <end position="1171"/>
    </location>
</feature>
<name>A0ABN9RT16_9DINO</name>
<evidence type="ECO:0000259" key="4">
    <source>
        <dbReference type="PROSITE" id="PS50222"/>
    </source>
</evidence>
<dbReference type="Proteomes" id="UP001189429">
    <property type="component" value="Unassembled WGS sequence"/>
</dbReference>
<keyword evidence="2" id="KW-0175">Coiled coil</keyword>
<keyword evidence="1" id="KW-0106">Calcium</keyword>
<dbReference type="PROSITE" id="PS50222">
    <property type="entry name" value="EF_HAND_2"/>
    <property type="match status" value="1"/>
</dbReference>
<organism evidence="5 6">
    <name type="scientific">Prorocentrum cordatum</name>
    <dbReference type="NCBI Taxonomy" id="2364126"/>
    <lineage>
        <taxon>Eukaryota</taxon>
        <taxon>Sar</taxon>
        <taxon>Alveolata</taxon>
        <taxon>Dinophyceae</taxon>
        <taxon>Prorocentrales</taxon>
        <taxon>Prorocentraceae</taxon>
        <taxon>Prorocentrum</taxon>
    </lineage>
</organism>
<feature type="region of interest" description="Disordered" evidence="3">
    <location>
        <begin position="1962"/>
        <end position="2028"/>
    </location>
</feature>
<sequence length="2028" mass="220332">MSLKAQMLPALTATTMVKSKALEVQILLGNYAENGSNHGRKTYKKIEPVPGHPNVKVFVYFWDGRDGADFSGWWFGDQVGGSQVWARCASQASTPPRVGWMVPWDSGKAEPGLLLLDPAKPSVTTPVLMMGAPQTVEEAQARAVANRMKVEDMEALVKAVTDEAKGMDGVEDAAALKEVQKKVVEAEGNVRELQQGTAHEIGEVRKGGPLCQSVITEMSKVLPRIQVMTQSLKTLNHKLKAKIPREKTAEELKKEETDKELFSTAEPEVNKAVEEAGSALNGIARLADAIEAETADAAVDALTEIESASQEAQGKITEARMTINTHLRTARSFVADVQKIALKEFTAKQQELTEHQKALNVFKEYRKHFNAQVAARKAFVAVEKELEGLEAEVQKASELKAISDEGEKSVEAVKDAEKLVGPVLQKLTAHMNGAVARFNVVPVLRERLSICKERSLKAQASLQEYFKVLRPKIEVVSAAETLKNAHIKVGKVEEAAAKCDELEMPFLKGVEVETGEAATKLFADCDAASMHAQAALGQATAFLRKAQADAKSYVNTEVAEKNGKELAELIETVEALQKKCMSFKTATAERKTAAVVSEVTELVSTCEEKMKIFAEAATLFSSDWTAIGRFGQEDLDNEPLESLKEALEKSVAAEKEASSVTTETRKTIQVKVVQGRVTDTGGELAKLNTRMTELQAQLQSVRKNVLTAEKLIKSKDALASLEVQVKEAEAEANKVEEMTNLEPGEELTDQNILDMEVASASASKLLKDLQKRVDTTLATVVPGMRPQFLELKEKCKGAEKVLDVAKESTKEQRERVLTEHYVKEAQRQASEVEAAMEKVSEAELPFLKGIEVLPLASSQECIKESEGAAEAAKALIAQVRTYVAGKNAEIGHFDKVMGDPAKEEMLEVTQRINTASQTLNQFWKDLAGRKMTARLQETEVKLGELEGDVKAAVEVAGPFIRGEAETMEVEEANTICLKYMEMEKVVQAKVGEMRVWLSTTLKDIRQSPEHMESLKKLQAQFTAYQADLAGAKKSTSVHEQCITAKRIHQEVAEMLGEMEAEVKKSTEATAPLLERGGEDFLVAANLRVVAGALLEYMGERGLSMAALLKEVGDVPADFAAFVGKLPEVLGKEELGTTEDRRAAMFRQLDKDEDGKLTLDEFEALFVVKYVCRKEVAVTDTFETEGASTLGKLNLGDIVQGVGQPHTDESGLVRVKCRLPEGDATGFVTVKGNAETVFLDPVTAFYEFFAEAEKTVEACGKAVTKSLQAVRAKGAEFPRGPEGGRLAELKGEFSKLMTQATATHTSLLGLKKRMAVAKVEYSKAETAERNAHILAKEQKEADLLLGPARERMKATEASTKALEDACAPLTLLQGDALQAFATPAAVLDEAERLAAAAQEAVASARATVKEQQAKLNLEPRKVNGPVVEAKKAIMAYLAQVESSDKAVAKLIAAVHEKCREITASLSQQCAASLRALGKPNDELFAELALPEEERIPEEAMRARLLALDGVSLKPEHAALICRQIGAGGIGKFAFLRFMQRFYVVMKSSVVTDEFDIESSKVLRKLDVDEVVELMDGPRKDEKVGLTRIQARCLRDNAEGWISVKGNQGTSFLEEVDKPYYVCSASMALDMDAKGKSEVPVRALLAGEAVELVEGPLKERLQPNTRARGKAVSDGATGWVTVVSSRGATFLEEGRFFTCVAAVPLTDELGANEAKVLKQLVPGEVIAATDQEPAEDDGALRMKARTLKDELEGWVTMKSQTGQPYVTASSKYYTVLEEVPVQKSLDAASAATARALVKGEVFQVLEGPKEESSVLSRRARVKAVADGAVGWITLGAQTPEWVPYYTCKRPTPMHTTASPEGAAEVRQLAVGEEIELLDGPKAEGDVLRLRGRAKSDGATGWVTIRSDGAGVDLEPSRALRTGSHARVSGEALENDCAHGASTPLRPCSRAKNLEMQDDIRAAVEDAGPGPVGRAPSGPRAPPELGPAAGFFAGPGAEQPPEMRSRTRRRREMRAARAKRMTEEARQHCKR</sequence>
<feature type="compositionally biased region" description="Basic residues" evidence="3">
    <location>
        <begin position="2003"/>
        <end position="2016"/>
    </location>
</feature>
<feature type="coiled-coil region" evidence="2">
    <location>
        <begin position="1386"/>
        <end position="1413"/>
    </location>
</feature>
<gene>
    <name evidence="5" type="ORF">PCOR1329_LOCUS23331</name>
</gene>
<evidence type="ECO:0000313" key="5">
    <source>
        <dbReference type="EMBL" id="CAK0822264.1"/>
    </source>
</evidence>
<dbReference type="InterPro" id="IPR011992">
    <property type="entry name" value="EF-hand-dom_pair"/>
</dbReference>
<keyword evidence="6" id="KW-1185">Reference proteome</keyword>
<dbReference type="PROSITE" id="PS00018">
    <property type="entry name" value="EF_HAND_1"/>
    <property type="match status" value="1"/>
</dbReference>
<protein>
    <recommendedName>
        <fullName evidence="4">EF-hand domain-containing protein</fullName>
    </recommendedName>
</protein>
<reference evidence="5" key="1">
    <citation type="submission" date="2023-10" db="EMBL/GenBank/DDBJ databases">
        <authorList>
            <person name="Chen Y."/>
            <person name="Shah S."/>
            <person name="Dougan E. K."/>
            <person name="Thang M."/>
            <person name="Chan C."/>
        </authorList>
    </citation>
    <scope>NUCLEOTIDE SEQUENCE [LARGE SCALE GENOMIC DNA]</scope>
</reference>
<dbReference type="InterPro" id="IPR018247">
    <property type="entry name" value="EF_Hand_1_Ca_BS"/>
</dbReference>
<evidence type="ECO:0000256" key="1">
    <source>
        <dbReference type="ARBA" id="ARBA00022837"/>
    </source>
</evidence>
<accession>A0ABN9RT16</accession>
<feature type="compositionally biased region" description="Low complexity" evidence="3">
    <location>
        <begin position="1983"/>
        <end position="1999"/>
    </location>
</feature>
<dbReference type="Gene3D" id="1.10.238.10">
    <property type="entry name" value="EF-hand"/>
    <property type="match status" value="1"/>
</dbReference>
<comment type="caution">
    <text evidence="5">The sequence shown here is derived from an EMBL/GenBank/DDBJ whole genome shotgun (WGS) entry which is preliminary data.</text>
</comment>
<dbReference type="SUPFAM" id="SSF47473">
    <property type="entry name" value="EF-hand"/>
    <property type="match status" value="1"/>
</dbReference>